<dbReference type="Proteomes" id="UP000645390">
    <property type="component" value="Unassembled WGS sequence"/>
</dbReference>
<name>A0ABQ2BFY1_9SPHI</name>
<dbReference type="EMBL" id="BMDJ01000002">
    <property type="protein sequence ID" value="GGI23667.1"/>
    <property type="molecule type" value="Genomic_DNA"/>
</dbReference>
<dbReference type="InterPro" id="IPR050471">
    <property type="entry name" value="AB_hydrolase"/>
</dbReference>
<dbReference type="Pfam" id="PF00561">
    <property type="entry name" value="Abhydrolase_1"/>
    <property type="match status" value="1"/>
</dbReference>
<keyword evidence="3" id="KW-1185">Reference proteome</keyword>
<proteinExistence type="predicted"/>
<comment type="caution">
    <text evidence="2">The sequence shown here is derived from an EMBL/GenBank/DDBJ whole genome shotgun (WGS) entry which is preliminary data.</text>
</comment>
<protein>
    <recommendedName>
        <fullName evidence="1">AB hydrolase-1 domain-containing protein</fullName>
    </recommendedName>
</protein>
<gene>
    <name evidence="2" type="ORF">GCM10008119_08790</name>
</gene>
<dbReference type="InterPro" id="IPR000073">
    <property type="entry name" value="AB_hydrolase_1"/>
</dbReference>
<dbReference type="RefSeq" id="WP_188412045.1">
    <property type="nucleotide sequence ID" value="NZ_BMDJ01000002.1"/>
</dbReference>
<dbReference type="PANTHER" id="PTHR43433:SF4">
    <property type="entry name" value="NON-HEME CHLOROPEROXIDASE-RELATED"/>
    <property type="match status" value="1"/>
</dbReference>
<sequence length="120" mass="12977">MAALTDAGYRCISYDRRGFGKSDKPLTGYDYDTLAMQATLNSTLGCATVFSSTDLRSDMASINVPVFVIHGDEDQTVPIKATGEQAAAMITNAEYIVYQGEPHGLFITSKDQLNADLISK</sequence>
<dbReference type="Gene3D" id="3.40.50.1820">
    <property type="entry name" value="alpha/beta hydrolase"/>
    <property type="match status" value="2"/>
</dbReference>
<dbReference type="InterPro" id="IPR029058">
    <property type="entry name" value="AB_hydrolase_fold"/>
</dbReference>
<evidence type="ECO:0000313" key="2">
    <source>
        <dbReference type="EMBL" id="GGI23667.1"/>
    </source>
</evidence>
<organism evidence="2 3">
    <name type="scientific">Pedobacter mendelii</name>
    <dbReference type="NCBI Taxonomy" id="1908240"/>
    <lineage>
        <taxon>Bacteria</taxon>
        <taxon>Pseudomonadati</taxon>
        <taxon>Bacteroidota</taxon>
        <taxon>Sphingobacteriia</taxon>
        <taxon>Sphingobacteriales</taxon>
        <taxon>Sphingobacteriaceae</taxon>
        <taxon>Pedobacter</taxon>
    </lineage>
</organism>
<evidence type="ECO:0000313" key="3">
    <source>
        <dbReference type="Proteomes" id="UP000645390"/>
    </source>
</evidence>
<reference evidence="3" key="1">
    <citation type="journal article" date="2019" name="Int. J. Syst. Evol. Microbiol.">
        <title>The Global Catalogue of Microorganisms (GCM) 10K type strain sequencing project: providing services to taxonomists for standard genome sequencing and annotation.</title>
        <authorList>
            <consortium name="The Broad Institute Genomics Platform"/>
            <consortium name="The Broad Institute Genome Sequencing Center for Infectious Disease"/>
            <person name="Wu L."/>
            <person name="Ma J."/>
        </authorList>
    </citation>
    <scope>NUCLEOTIDE SEQUENCE [LARGE SCALE GENOMIC DNA]</scope>
    <source>
        <strain evidence="3">CCM 8939</strain>
    </source>
</reference>
<feature type="domain" description="AB hydrolase-1" evidence="1">
    <location>
        <begin position="3"/>
        <end position="40"/>
    </location>
</feature>
<dbReference type="SUPFAM" id="SSF53474">
    <property type="entry name" value="alpha/beta-Hydrolases"/>
    <property type="match status" value="1"/>
</dbReference>
<evidence type="ECO:0000259" key="1">
    <source>
        <dbReference type="Pfam" id="PF00561"/>
    </source>
</evidence>
<accession>A0ABQ2BFY1</accession>
<dbReference type="PANTHER" id="PTHR43433">
    <property type="entry name" value="HYDROLASE, ALPHA/BETA FOLD FAMILY PROTEIN"/>
    <property type="match status" value="1"/>
</dbReference>